<evidence type="ECO:0000313" key="1">
    <source>
        <dbReference type="EMBL" id="EKM49991.1"/>
    </source>
</evidence>
<dbReference type="Proteomes" id="UP000008370">
    <property type="component" value="Unassembled WGS sequence"/>
</dbReference>
<name>K5UK67_PHACS</name>
<dbReference type="STRING" id="650164.K5UK67"/>
<dbReference type="InterPro" id="IPR029044">
    <property type="entry name" value="Nucleotide-diphossugar_trans"/>
</dbReference>
<gene>
    <name evidence="1" type="ORF">PHACADRAFT_178618</name>
</gene>
<accession>K5UK67</accession>
<dbReference type="AlphaFoldDB" id="K5UK67"/>
<proteinExistence type="predicted"/>
<dbReference type="Gene3D" id="3.90.550.10">
    <property type="entry name" value="Spore Coat Polysaccharide Biosynthesis Protein SpsA, Chain A"/>
    <property type="match status" value="1"/>
</dbReference>
<dbReference type="EMBL" id="JH930479">
    <property type="protein sequence ID" value="EKM49991.1"/>
    <property type="molecule type" value="Genomic_DNA"/>
</dbReference>
<dbReference type="PANTHER" id="PTHR33604">
    <property type="entry name" value="OSJNBA0004B13.7 PROTEIN"/>
    <property type="match status" value="1"/>
</dbReference>
<evidence type="ECO:0008006" key="3">
    <source>
        <dbReference type="Google" id="ProtNLM"/>
    </source>
</evidence>
<sequence>MLKARSRMKRRPLVALFLAGSVLFWVLLGVSRSLHQNKHETAEARSQDYGVTGDYTNVTTALPGLNLNDARLGEDVLDASHATANPPFLELEPPAVVAIIPVTKHSLDAISRVLLRFLPLGGLLQEVILLCPDELSPAVRDRLRDALPDDGSAHMEISVSTWLNGLEEGSALLYAARQVYADRVVIFDSDSITTVSGDVLSMLVAPLMTPLPIGPRGFSVTGDRVSCIEAGDEPQAAAFLVPPFSVATILIPPHDLSPDPVYDIWRVLGYHIARARFEGVGGVAVSRGVANNVWCSAVQHRPATSLDAERGVQPKIKPHAGTSEDSARPLRNDACSPAKLSVFAFAFKSEQQLRSFAPVVCRLQHEGHMAYVATIAARADSAQKTQTKVIDIFDCAIEFTEVHRAGLQLDSWLATLGCSPAAVVTSELEPHISAALARLVAEKYGPNTTFVSLPDGDMPYCDWMGSLAAEEWRNWRKPQLEISVITDDRPASLTRLLASLSAAHFFGDTVALRINVEQTAGPQTLRLVHEFEWPHGPVFVHRRVIHGGLLPAVVESWYPQSEDSYGLILEDDVELSPLFYAWIKMALLHYRYGGPADRSPQMFGISLYQQKNLELRPEGRHRFNARTTFAAAALPHPETPYLSQIPCSWGAVYFPEHWRAFHEYLAARLSGAALPVGGVVAPGLRSNRWTRSWKKYFIELAYLRGHVMLYPNYVGYASLSTNHLEVGSHVRETTPEAYERKKRLYQLPLLRPPLADGERSVGDSEPIGTGLMDLPDARMPGYHDLPVLDLLGLLATEDVLRERGLSRREKLFPCADTPAHLRSLLCE</sequence>
<dbReference type="GeneID" id="18909859"/>
<protein>
    <recommendedName>
        <fullName evidence="3">Glycosyltransferase family 2 protein</fullName>
    </recommendedName>
</protein>
<dbReference type="InParanoid" id="K5UK67"/>
<dbReference type="PANTHER" id="PTHR33604:SF3">
    <property type="entry name" value="OSJNBA0004B13.7 PROTEIN"/>
    <property type="match status" value="1"/>
</dbReference>
<reference evidence="1 2" key="1">
    <citation type="journal article" date="2012" name="BMC Genomics">
        <title>Comparative genomics of the white-rot fungi, Phanerochaete carnosa and P. chrysosporium, to elucidate the genetic basis of the distinct wood types they colonize.</title>
        <authorList>
            <person name="Suzuki H."/>
            <person name="MacDonald J."/>
            <person name="Syed K."/>
            <person name="Salamov A."/>
            <person name="Hori C."/>
            <person name="Aerts A."/>
            <person name="Henrissat B."/>
            <person name="Wiebenga A."/>
            <person name="vanKuyk P.A."/>
            <person name="Barry K."/>
            <person name="Lindquist E."/>
            <person name="LaButti K."/>
            <person name="Lapidus A."/>
            <person name="Lucas S."/>
            <person name="Coutinho P."/>
            <person name="Gong Y."/>
            <person name="Samejima M."/>
            <person name="Mahadevan R."/>
            <person name="Abou-Zaid M."/>
            <person name="de Vries R.P."/>
            <person name="Igarashi K."/>
            <person name="Yadav J.S."/>
            <person name="Grigoriev I.V."/>
            <person name="Master E.R."/>
        </authorList>
    </citation>
    <scope>NUCLEOTIDE SEQUENCE [LARGE SCALE GENOMIC DNA]</scope>
    <source>
        <strain evidence="1 2">HHB-10118-sp</strain>
    </source>
</reference>
<keyword evidence="2" id="KW-1185">Reference proteome</keyword>
<dbReference type="RefSeq" id="XP_007401187.1">
    <property type="nucleotide sequence ID" value="XM_007401125.1"/>
</dbReference>
<dbReference type="OrthoDB" id="2020070at2759"/>
<evidence type="ECO:0000313" key="2">
    <source>
        <dbReference type="Proteomes" id="UP000008370"/>
    </source>
</evidence>
<organism evidence="1 2">
    <name type="scientific">Phanerochaete carnosa (strain HHB-10118-sp)</name>
    <name type="common">White-rot fungus</name>
    <name type="synonym">Peniophora carnosa</name>
    <dbReference type="NCBI Taxonomy" id="650164"/>
    <lineage>
        <taxon>Eukaryota</taxon>
        <taxon>Fungi</taxon>
        <taxon>Dikarya</taxon>
        <taxon>Basidiomycota</taxon>
        <taxon>Agaricomycotina</taxon>
        <taxon>Agaricomycetes</taxon>
        <taxon>Polyporales</taxon>
        <taxon>Phanerochaetaceae</taxon>
        <taxon>Phanerochaete</taxon>
    </lineage>
</organism>
<dbReference type="HOGENOM" id="CLU_004238_1_0_1"/>
<dbReference type="KEGG" id="pco:PHACADRAFT_178618"/>